<evidence type="ECO:0000313" key="1">
    <source>
        <dbReference type="EMBL" id="AZV01797.1"/>
    </source>
</evidence>
<proteinExistence type="predicted"/>
<reference evidence="1 2" key="1">
    <citation type="submission" date="2018-12" db="EMBL/GenBank/DDBJ databases">
        <authorList>
            <person name="Coleman S.T."/>
            <person name="Adewumi O.M."/>
            <person name="Alachi P."/>
            <person name="Anderson S.J."/>
            <person name="Bakarey A.S."/>
            <person name="Beyer A.R."/>
            <person name="Biederman W.H."/>
            <person name="Bollivar D.W."/>
            <person name="Butela K.A."/>
            <person name="Byrum C.A."/>
            <person name="Collins D.P."/>
            <person name="Cresawn S.G."/>
            <person name="Dougan K.E."/>
            <person name="Duffy I."/>
            <person name="Eivazova E.R."/>
            <person name="Engstrom E.M."/>
            <person name="Fallest-Strobl P.C."/>
            <person name="Godde J.S."/>
            <person name="Lee J.S."/>
            <person name="Long J.A."/>
            <person name="Mastrapaolo M.D."/>
            <person name="Mathur V."/>
            <person name="Mesich B.L."/>
            <person name="Mitchell J.C."/>
            <person name="Moore R."/>
            <person name="Pandey S."/>
            <person name="Pollack M.J."/>
            <person name="Porter M.L."/>
            <person name="Reid N.M."/>
            <person name="Salvitti L.R."/>
            <person name="Sayre B.L."/>
            <person name="Schrock T.A."/>
            <person name="Sconiers W.B."/>
            <person name="Sheehy R."/>
            <person name="Shows K.H."/>
            <person name="Sprenkle A.B."/>
            <person name="Swerdlow S.J."/>
            <person name="Theoret J.R."/>
            <person name="Thompson K.M."/>
            <person name="Tibbetts T.J."/>
            <person name="Tigges M."/>
            <person name="Van A.R."/>
            <person name="Washington J.M."/>
            <person name="Windsor E.J."/>
            <person name="Garlena R.A."/>
            <person name="Russell D.A."/>
            <person name="Pope W.H."/>
            <person name="Jacobs-Sera D."/>
            <person name="Hatfull G.F."/>
        </authorList>
    </citation>
    <scope>NUCLEOTIDE SEQUENCE [LARGE SCALE GENOMIC DNA]</scope>
</reference>
<protein>
    <submittedName>
        <fullName evidence="1">Minor tail protein</fullName>
    </submittedName>
</protein>
<dbReference type="Proteomes" id="UP000286843">
    <property type="component" value="Segment"/>
</dbReference>
<dbReference type="EMBL" id="MK308638">
    <property type="protein sequence ID" value="AZV01797.1"/>
    <property type="molecule type" value="Genomic_DNA"/>
</dbReference>
<sequence>MATVSNSPIDLVVLRLQARKSFSFGVWVQDQNERPLDISGCSIRFVARKKVASTVNDDSDNLITNSTAVLTAPILGYAVFSFQASELDWAPGEYQFAVVLSDEGYSATIIQGVIELEENTEFTSMTETYSTVTPSTSLRAIMRESVAIKVTTGATLAPGQATFTIEDEKKLDQVFAGMLADGQVLNADLIPDGAAKVMMTTAERFKLANLTLEWVDINGKPDFGDIITHDASEFALKNDIDAGEINSGVIFKDRLPYVIAQRGISDGTGAPPSGQPYTIYLKHA</sequence>
<name>A0A3Q9RAC6_9CAUD</name>
<accession>A0A3Q9RAC6</accession>
<organism evidence="1 2">
    <name type="scientific">Microbacterium phage ArMaWen</name>
    <dbReference type="NCBI Taxonomy" id="2500786"/>
    <lineage>
        <taxon>Viruses</taxon>
        <taxon>Duplodnaviria</taxon>
        <taxon>Heunggongvirae</taxon>
        <taxon>Uroviricota</taxon>
        <taxon>Caudoviricetes</taxon>
        <taxon>Eekayvirinae</taxon>
        <taxon>Tinytimothyvirus</taxon>
        <taxon>Tinytimothyvirus alex44</taxon>
    </lineage>
</organism>
<evidence type="ECO:0000313" key="2">
    <source>
        <dbReference type="Proteomes" id="UP000286843"/>
    </source>
</evidence>
<gene>
    <name evidence="1" type="primary">35</name>
    <name evidence="1" type="ORF">SEA_ARMAWEN_35</name>
</gene>